<keyword evidence="2" id="KW-1185">Reference proteome</keyword>
<organism evidence="1 2">
    <name type="scientific">Dermacentor silvarum</name>
    <name type="common">Tick</name>
    <dbReference type="NCBI Taxonomy" id="543639"/>
    <lineage>
        <taxon>Eukaryota</taxon>
        <taxon>Metazoa</taxon>
        <taxon>Ecdysozoa</taxon>
        <taxon>Arthropoda</taxon>
        <taxon>Chelicerata</taxon>
        <taxon>Arachnida</taxon>
        <taxon>Acari</taxon>
        <taxon>Parasitiformes</taxon>
        <taxon>Ixodida</taxon>
        <taxon>Ixodoidea</taxon>
        <taxon>Ixodidae</taxon>
        <taxon>Rhipicephalinae</taxon>
        <taxon>Dermacentor</taxon>
    </lineage>
</organism>
<sequence>MAGGGERNELKFCGVCGDKAFGFNFGALTCESCKAFFRRNAIKDKSGGQLPWHAGYAGGRSCPPCVVQSAPCAWLHCAISLADHEAGCPWSYHASLLLTSRPAAPGPSAMNDSCLWGPRTRASLASCCLGCR</sequence>
<reference evidence="1" key="1">
    <citation type="submission" date="2020-05" db="EMBL/GenBank/DDBJ databases">
        <title>Large-scale comparative analyses of tick genomes elucidate their genetic diversity and vector capacities.</title>
        <authorList>
            <person name="Jia N."/>
            <person name="Wang J."/>
            <person name="Shi W."/>
            <person name="Du L."/>
            <person name="Sun Y."/>
            <person name="Zhan W."/>
            <person name="Jiang J."/>
            <person name="Wang Q."/>
            <person name="Zhang B."/>
            <person name="Ji P."/>
            <person name="Sakyi L.B."/>
            <person name="Cui X."/>
            <person name="Yuan T."/>
            <person name="Jiang B."/>
            <person name="Yang W."/>
            <person name="Lam T.T.-Y."/>
            <person name="Chang Q."/>
            <person name="Ding S."/>
            <person name="Wang X."/>
            <person name="Zhu J."/>
            <person name="Ruan X."/>
            <person name="Zhao L."/>
            <person name="Wei J."/>
            <person name="Que T."/>
            <person name="Du C."/>
            <person name="Cheng J."/>
            <person name="Dai P."/>
            <person name="Han X."/>
            <person name="Huang E."/>
            <person name="Gao Y."/>
            <person name="Liu J."/>
            <person name="Shao H."/>
            <person name="Ye R."/>
            <person name="Li L."/>
            <person name="Wei W."/>
            <person name="Wang X."/>
            <person name="Wang C."/>
            <person name="Yang T."/>
            <person name="Huo Q."/>
            <person name="Li W."/>
            <person name="Guo W."/>
            <person name="Chen H."/>
            <person name="Zhou L."/>
            <person name="Ni X."/>
            <person name="Tian J."/>
            <person name="Zhou Y."/>
            <person name="Sheng Y."/>
            <person name="Liu T."/>
            <person name="Pan Y."/>
            <person name="Xia L."/>
            <person name="Li J."/>
            <person name="Zhao F."/>
            <person name="Cao W."/>
        </authorList>
    </citation>
    <scope>NUCLEOTIDE SEQUENCE</scope>
    <source>
        <strain evidence="1">Dsil-2018</strain>
    </source>
</reference>
<dbReference type="Proteomes" id="UP000821865">
    <property type="component" value="Chromosome 1"/>
</dbReference>
<dbReference type="EMBL" id="CM023470">
    <property type="protein sequence ID" value="KAH7978790.1"/>
    <property type="molecule type" value="Genomic_DNA"/>
</dbReference>
<protein>
    <submittedName>
        <fullName evidence="1">Uncharacterized protein</fullName>
    </submittedName>
</protein>
<proteinExistence type="predicted"/>
<evidence type="ECO:0000313" key="2">
    <source>
        <dbReference type="Proteomes" id="UP000821865"/>
    </source>
</evidence>
<evidence type="ECO:0000313" key="1">
    <source>
        <dbReference type="EMBL" id="KAH7978790.1"/>
    </source>
</evidence>
<gene>
    <name evidence="1" type="ORF">HPB49_006748</name>
</gene>
<comment type="caution">
    <text evidence="1">The sequence shown here is derived from an EMBL/GenBank/DDBJ whole genome shotgun (WGS) entry which is preliminary data.</text>
</comment>
<accession>A0ACB8DWK6</accession>
<name>A0ACB8DWK6_DERSI</name>